<evidence type="ECO:0000313" key="1">
    <source>
        <dbReference type="EMBL" id="KAH6607749.1"/>
    </source>
</evidence>
<protein>
    <submittedName>
        <fullName evidence="1">Uncharacterized protein</fullName>
    </submittedName>
</protein>
<keyword evidence="2" id="KW-1185">Reference proteome</keyword>
<dbReference type="AlphaFoldDB" id="A0A9P8TXW3"/>
<gene>
    <name evidence="1" type="ORF">Trco_004062</name>
</gene>
<name>A0A9P8TXW3_9HYPO</name>
<organism evidence="1 2">
    <name type="scientific">Trichoderma cornu-damae</name>
    <dbReference type="NCBI Taxonomy" id="654480"/>
    <lineage>
        <taxon>Eukaryota</taxon>
        <taxon>Fungi</taxon>
        <taxon>Dikarya</taxon>
        <taxon>Ascomycota</taxon>
        <taxon>Pezizomycotina</taxon>
        <taxon>Sordariomycetes</taxon>
        <taxon>Hypocreomycetidae</taxon>
        <taxon>Hypocreales</taxon>
        <taxon>Hypocreaceae</taxon>
        <taxon>Trichoderma</taxon>
    </lineage>
</organism>
<comment type="caution">
    <text evidence="1">The sequence shown here is derived from an EMBL/GenBank/DDBJ whole genome shotgun (WGS) entry which is preliminary data.</text>
</comment>
<reference evidence="1" key="1">
    <citation type="submission" date="2021-08" db="EMBL/GenBank/DDBJ databases">
        <title>Chromosome-Level Trichoderma cornu-damae using Hi-C Data.</title>
        <authorList>
            <person name="Kim C.S."/>
        </authorList>
    </citation>
    <scope>NUCLEOTIDE SEQUENCE</scope>
    <source>
        <strain evidence="1">KA19-0412C</strain>
    </source>
</reference>
<proteinExistence type="predicted"/>
<accession>A0A9P8TXW3</accession>
<sequence length="84" mass="9347">MVISLSTWAFWSWVWNGNSHRSTFSSFRLRERASPLAHRPRCGQGVMNTNLSSGKSGRSAPVPLLMVHSSRKMNCLLMILGSAV</sequence>
<evidence type="ECO:0000313" key="2">
    <source>
        <dbReference type="Proteomes" id="UP000827724"/>
    </source>
</evidence>
<dbReference type="EMBL" id="JAIWOZ010000003">
    <property type="protein sequence ID" value="KAH6607749.1"/>
    <property type="molecule type" value="Genomic_DNA"/>
</dbReference>
<dbReference type="Proteomes" id="UP000827724">
    <property type="component" value="Unassembled WGS sequence"/>
</dbReference>